<protein>
    <submittedName>
        <fullName evidence="1">Uncharacterized protein</fullName>
    </submittedName>
</protein>
<sequence length="43" mass="4706">MISSYSAIDMLYCDFTTAKRATADKHECVVFLCTNSSALATIL</sequence>
<proteinExistence type="predicted"/>
<dbReference type="AlphaFoldDB" id="A0A0A9AVE1"/>
<dbReference type="EMBL" id="GBRH01245005">
    <property type="protein sequence ID" value="JAD52890.1"/>
    <property type="molecule type" value="Transcribed_RNA"/>
</dbReference>
<accession>A0A0A9AVE1</accession>
<name>A0A0A9AVE1_ARUDO</name>
<reference evidence="1" key="2">
    <citation type="journal article" date="2015" name="Data Brief">
        <title>Shoot transcriptome of the giant reed, Arundo donax.</title>
        <authorList>
            <person name="Barrero R.A."/>
            <person name="Guerrero F.D."/>
            <person name="Moolhuijzen P."/>
            <person name="Goolsby J.A."/>
            <person name="Tidwell J."/>
            <person name="Bellgard S.E."/>
            <person name="Bellgard M.I."/>
        </authorList>
    </citation>
    <scope>NUCLEOTIDE SEQUENCE</scope>
    <source>
        <tissue evidence="1">Shoot tissue taken approximately 20 cm above the soil surface</tissue>
    </source>
</reference>
<organism evidence="1">
    <name type="scientific">Arundo donax</name>
    <name type="common">Giant reed</name>
    <name type="synonym">Donax arundinaceus</name>
    <dbReference type="NCBI Taxonomy" id="35708"/>
    <lineage>
        <taxon>Eukaryota</taxon>
        <taxon>Viridiplantae</taxon>
        <taxon>Streptophyta</taxon>
        <taxon>Embryophyta</taxon>
        <taxon>Tracheophyta</taxon>
        <taxon>Spermatophyta</taxon>
        <taxon>Magnoliopsida</taxon>
        <taxon>Liliopsida</taxon>
        <taxon>Poales</taxon>
        <taxon>Poaceae</taxon>
        <taxon>PACMAD clade</taxon>
        <taxon>Arundinoideae</taxon>
        <taxon>Arundineae</taxon>
        <taxon>Arundo</taxon>
    </lineage>
</organism>
<evidence type="ECO:0000313" key="1">
    <source>
        <dbReference type="EMBL" id="JAD52890.1"/>
    </source>
</evidence>
<reference evidence="1" key="1">
    <citation type="submission" date="2014-09" db="EMBL/GenBank/DDBJ databases">
        <authorList>
            <person name="Magalhaes I.L.F."/>
            <person name="Oliveira U."/>
            <person name="Santos F.R."/>
            <person name="Vidigal T.H.D.A."/>
            <person name="Brescovit A.D."/>
            <person name="Santos A.J."/>
        </authorList>
    </citation>
    <scope>NUCLEOTIDE SEQUENCE</scope>
    <source>
        <tissue evidence="1">Shoot tissue taken approximately 20 cm above the soil surface</tissue>
    </source>
</reference>